<protein>
    <submittedName>
        <fullName evidence="1">Uncharacterized protein</fullName>
    </submittedName>
</protein>
<organism evidence="1 2">
    <name type="scientific">Genlisea aurea</name>
    <dbReference type="NCBI Taxonomy" id="192259"/>
    <lineage>
        <taxon>Eukaryota</taxon>
        <taxon>Viridiplantae</taxon>
        <taxon>Streptophyta</taxon>
        <taxon>Embryophyta</taxon>
        <taxon>Tracheophyta</taxon>
        <taxon>Spermatophyta</taxon>
        <taxon>Magnoliopsida</taxon>
        <taxon>eudicotyledons</taxon>
        <taxon>Gunneridae</taxon>
        <taxon>Pentapetalae</taxon>
        <taxon>asterids</taxon>
        <taxon>lamiids</taxon>
        <taxon>Lamiales</taxon>
        <taxon>Lentibulariaceae</taxon>
        <taxon>Genlisea</taxon>
    </lineage>
</organism>
<sequence>MTYVRTLTKSHPYFARIQQREKIYSENHSGHHQASSYAYKQVNKRTRITFDVQVQQGHGESQCAASRENNIWPLPCPHTLGNVPLQPDWEKNPPVAAARHRPHFFPC</sequence>
<name>S8D360_9LAMI</name>
<comment type="caution">
    <text evidence="1">The sequence shown here is derived from an EMBL/GenBank/DDBJ whole genome shotgun (WGS) entry which is preliminary data.</text>
</comment>
<evidence type="ECO:0000313" key="2">
    <source>
        <dbReference type="Proteomes" id="UP000015453"/>
    </source>
</evidence>
<dbReference type="AlphaFoldDB" id="S8D360"/>
<gene>
    <name evidence="1" type="ORF">M569_17721</name>
</gene>
<keyword evidence="2" id="KW-1185">Reference proteome</keyword>
<accession>S8D360</accession>
<evidence type="ECO:0000313" key="1">
    <source>
        <dbReference type="EMBL" id="EPS57103.1"/>
    </source>
</evidence>
<dbReference type="Proteomes" id="UP000015453">
    <property type="component" value="Unassembled WGS sequence"/>
</dbReference>
<proteinExistence type="predicted"/>
<dbReference type="EMBL" id="AUSU01010671">
    <property type="protein sequence ID" value="EPS57103.1"/>
    <property type="molecule type" value="Genomic_DNA"/>
</dbReference>
<reference evidence="1 2" key="1">
    <citation type="journal article" date="2013" name="BMC Genomics">
        <title>The miniature genome of a carnivorous plant Genlisea aurea contains a low number of genes and short non-coding sequences.</title>
        <authorList>
            <person name="Leushkin E.V."/>
            <person name="Sutormin R.A."/>
            <person name="Nabieva E.R."/>
            <person name="Penin A.A."/>
            <person name="Kondrashov A.S."/>
            <person name="Logacheva M.D."/>
        </authorList>
    </citation>
    <scope>NUCLEOTIDE SEQUENCE [LARGE SCALE GENOMIC DNA]</scope>
</reference>